<dbReference type="FunFam" id="3.40.50.300:FF:000231">
    <property type="entry name" value="Activating signal cointegrator 1 complex subunit 3"/>
    <property type="match status" value="1"/>
</dbReference>
<dbReference type="InterPro" id="IPR014001">
    <property type="entry name" value="Helicase_ATP-bd"/>
</dbReference>
<dbReference type="FunFam" id="2.60.40.150:FF:000004">
    <property type="entry name" value="RNA helicase, activating signal cointegrator 1"/>
    <property type="match status" value="1"/>
</dbReference>
<evidence type="ECO:0000259" key="9">
    <source>
        <dbReference type="PROSITE" id="PS51192"/>
    </source>
</evidence>
<dbReference type="PIRSF" id="PIRSF039073">
    <property type="entry name" value="BRR2"/>
    <property type="match status" value="1"/>
</dbReference>
<dbReference type="Pfam" id="PF00270">
    <property type="entry name" value="DEAD"/>
    <property type="match status" value="2"/>
</dbReference>
<dbReference type="InterPro" id="IPR014756">
    <property type="entry name" value="Ig_E-set"/>
</dbReference>
<feature type="domain" description="Helicase ATP-binding" evidence="9">
    <location>
        <begin position="1251"/>
        <end position="1426"/>
    </location>
</feature>
<comment type="caution">
    <text evidence="11">The sequence shown here is derived from an EMBL/GenBank/DDBJ whole genome shotgun (WGS) entry which is preliminary data.</text>
</comment>
<dbReference type="GO" id="GO:0006397">
    <property type="term" value="P:mRNA processing"/>
    <property type="evidence" value="ECO:0007669"/>
    <property type="project" value="UniProtKB-ARBA"/>
</dbReference>
<name>A0AAD5PBS9_9FUNG</name>
<dbReference type="GO" id="GO:0005737">
    <property type="term" value="C:cytoplasm"/>
    <property type="evidence" value="ECO:0007669"/>
    <property type="project" value="UniProtKB-SubCell"/>
</dbReference>
<evidence type="ECO:0000256" key="5">
    <source>
        <dbReference type="ARBA" id="ARBA00022801"/>
    </source>
</evidence>
<dbReference type="CDD" id="cd18020">
    <property type="entry name" value="DEXHc_ASCC3_1"/>
    <property type="match status" value="1"/>
</dbReference>
<dbReference type="PANTHER" id="PTHR47961:SF13">
    <property type="entry name" value="ACTIVATING SIGNAL COINTEGRATOR 1 COMPLEX SUBUNIT 3"/>
    <property type="match status" value="1"/>
</dbReference>
<feature type="domain" description="Helicase C-terminal" evidence="10">
    <location>
        <begin position="1458"/>
        <end position="1667"/>
    </location>
</feature>
<evidence type="ECO:0000259" key="10">
    <source>
        <dbReference type="PROSITE" id="PS51194"/>
    </source>
</evidence>
<dbReference type="InterPro" id="IPR050474">
    <property type="entry name" value="Hel308_SKI2-like"/>
</dbReference>
<dbReference type="SUPFAM" id="SSF46785">
    <property type="entry name" value="Winged helix' DNA-binding domain"/>
    <property type="match status" value="2"/>
</dbReference>
<keyword evidence="5" id="KW-0378">Hydrolase</keyword>
<dbReference type="PANTHER" id="PTHR47961">
    <property type="entry name" value="DNA POLYMERASE THETA, PUTATIVE (AFU_ORTHOLOGUE AFUA_1G05260)-RELATED"/>
    <property type="match status" value="1"/>
</dbReference>
<evidence type="ECO:0000256" key="1">
    <source>
        <dbReference type="ARBA" id="ARBA00004496"/>
    </source>
</evidence>
<keyword evidence="4" id="KW-0547">Nucleotide-binding</keyword>
<dbReference type="FunFam" id="3.40.50.300:FF:000062">
    <property type="entry name" value="U5 small nuclear ribonucleoprotein helicase"/>
    <property type="match status" value="1"/>
</dbReference>
<keyword evidence="12" id="KW-1185">Reference proteome</keyword>
<dbReference type="GO" id="GO:0016787">
    <property type="term" value="F:hydrolase activity"/>
    <property type="evidence" value="ECO:0007669"/>
    <property type="project" value="UniProtKB-KW"/>
</dbReference>
<dbReference type="InterPro" id="IPR003593">
    <property type="entry name" value="AAA+_ATPase"/>
</dbReference>
<dbReference type="GO" id="GO:0180022">
    <property type="term" value="C:RQC-trigger complex"/>
    <property type="evidence" value="ECO:0007669"/>
    <property type="project" value="UniProtKB-ARBA"/>
</dbReference>
<dbReference type="GO" id="GO:0004386">
    <property type="term" value="F:helicase activity"/>
    <property type="evidence" value="ECO:0007669"/>
    <property type="project" value="UniProtKB-KW"/>
</dbReference>
<dbReference type="InterPro" id="IPR036388">
    <property type="entry name" value="WH-like_DNA-bd_sf"/>
</dbReference>
<dbReference type="FunFam" id="3.40.50.300:FF:000102">
    <property type="entry name" value="RNA helicase, activating signal cointegrator 1"/>
    <property type="match status" value="1"/>
</dbReference>
<feature type="domain" description="Helicase ATP-binding" evidence="9">
    <location>
        <begin position="389"/>
        <end position="583"/>
    </location>
</feature>
<dbReference type="FunFam" id="3.40.50.300:FF:000198">
    <property type="entry name" value="Activating signal cointegrator 1 complex subunit"/>
    <property type="match status" value="1"/>
</dbReference>
<dbReference type="Pfam" id="PF18149">
    <property type="entry name" value="Helicase_PWI"/>
    <property type="match status" value="1"/>
</dbReference>
<proteinExistence type="predicted"/>
<evidence type="ECO:0000313" key="12">
    <source>
        <dbReference type="Proteomes" id="UP001209540"/>
    </source>
</evidence>
<dbReference type="InterPro" id="IPR057842">
    <property type="entry name" value="WH_MER3"/>
</dbReference>
<dbReference type="Gene3D" id="1.10.3380.10">
    <property type="entry name" value="Sec63 N-terminal domain-like domain"/>
    <property type="match status" value="2"/>
</dbReference>
<dbReference type="InterPro" id="IPR027417">
    <property type="entry name" value="P-loop_NTPase"/>
</dbReference>
<dbReference type="Pfam" id="PF23445">
    <property type="entry name" value="WHD_SNRNP200"/>
    <property type="match status" value="2"/>
</dbReference>
<dbReference type="FunFam" id="1.10.150.20:FF:000004">
    <property type="entry name" value="U5 small nuclear ribonucleoprotein helicase"/>
    <property type="match status" value="1"/>
</dbReference>
<organism evidence="11 12">
    <name type="scientific">Phascolomyces articulosus</name>
    <dbReference type="NCBI Taxonomy" id="60185"/>
    <lineage>
        <taxon>Eukaryota</taxon>
        <taxon>Fungi</taxon>
        <taxon>Fungi incertae sedis</taxon>
        <taxon>Mucoromycota</taxon>
        <taxon>Mucoromycotina</taxon>
        <taxon>Mucoromycetes</taxon>
        <taxon>Mucorales</taxon>
        <taxon>Lichtheimiaceae</taxon>
        <taxon>Phascolomyces</taxon>
    </lineage>
</organism>
<feature type="region of interest" description="Disordered" evidence="8">
    <location>
        <begin position="237"/>
        <end position="263"/>
    </location>
</feature>
<dbReference type="CDD" id="cd18022">
    <property type="entry name" value="DEXHc_ASCC3_2"/>
    <property type="match status" value="1"/>
</dbReference>
<sequence>MSTSTGMEFSSMLHQLVKSVHAGNNKKGKKKAGSPSDLLTMSYDGHKVVQQSVDAFKQLVEKYKNEHGTEESISSLTYGSDIEFHPPESPISLDHETIEDERTVTSSKVIMAKPVKNEEHNLGGAIFDKNWLLQQCYNYIASNNTGDNPQQLCVNVFTILRSNDNDDGIQAAFIDLLGFDAFDLISTLIMNRSKIVDTIMMTSAYIESSETFKSHGNKKGSGGAASYGTQFTVQSEAERKEAKRLQKEHKKAMKAQKSGETDETQKSLAILGFDTLDLRQAREEALMSASERPLASTGLKARKEETYPHVYQAAKSSGTLSMFGTRFALPAGSVREEYNDYEETIIPVPKVAPIRTGERRILISEMDNLARGAFKAYESLNRIQSIVYPVAYETNENMLVCAPTGAGKTDVAMLTVLRCLSQHCYPPPSKEAPDGSTLSIAMDEFKIVYVAPMKALAAEVVEKMGKRLKFLGVSVRELTGDMQLTKAEIQETQFIVTTPEKWDVITRKGTGDTELAQKVKLLIIDEVHLLHEDRGAVIESIIARTLRQVESSQSLIRIVGLSATLPNYLDVAHFLRVNPYQGLFFFDGGFRPVPLEQHFLGIKGKPNSVPSKERMNRACFDKVSELVQQGHQVMVFVHARKETVKTAQMLREEVAAEGLGEFFDCTFETKFTNYKREVAKSRNKELKELFNFGFGMHHAGMLRSDRTLTERMFADGVLKVLCCTATLAWGVNLPAYAVVIKGTQVYDSQKGSFVDLSILDVLQIFGRAGRPQYESQGVGYILTTQDRLGHYISAITQQHPIESKFIEHIADNLNAEISLGTVTNVDEAVTWLSYTYLYVRMKKNPMVYGMDHAEPAEDPLLGRKRHEIIVLAARRLAKCQMIIFDENTGYLTPKDLGRIASNFYIRHNSIEIFNDFMKPRMTEADALSMMSLSSEFDNIKSRDNEHKELKGLLDNACACDIRGGTDSTHGKVNILLQTYISNARVDDFALVSDCAYVAQNAGRIARALFEIALNRNWGPTAHVLLSINKAIEKRMWTFQHPLHQMGLPPDILDKLEARTHEVTIEEMRDMEPLELGELVHHKRMGPTLARCVDQFPMLLLDARIAPVTRNVLNVELTITPDFVWNTRVHGSVEPWWIWAEDSENVEIYYSEYFLLHRKMLGEPTKIMFTVPLVEPLPSQIYIRAVSDRWLGAETILPVSFQHLILPQLTPPHTDLLDLQPLPISALQDEVLEEICAKRFTHFNPVQTQIFHTLYNTDHNALVGAPTGSGKTVAAELSMWWAFRENPGSKVVYIAPMKALVKERVADWNKRLTGPMKKKLVELTGDVTPDLKTIEAADIIITTPEKWDGISRSWKTRSYVRQVSCVIIDEIHLLGSDRGPILEVIVSRMNYIGSQLERKVRIVGLSTALANAHDLADWLGIDKVGLFNFRHSVRPVPLEIYIDGFPGKHYCPRMMTMNKPTYAAIKTHSPTQPVIVFVSSRRQTHLTAQDLVAYCGMEENPRQWLRMEDDELELLLDRVHDESLRNALAFGIGLHHAGLTEDDRRIVEELYLTFKIQILIATSTLAWGVNLPAHLVVIKGTEYFNYKIDRYADYPITDVLQMMGRAGRPQFDNTGIARVFVKDSKKNFFKKFLHEPFPVESSLHKFMDDHINAEIVAGTIRTKQDAMDYLTWTYFYRRLQQNPTYYGLDDMTQKGVDTFLSDTINAVTNRLAESNCVEIEEDFELIPLIAGRIASYYYLRHQSVRHYRQKLTRDSEIDEILDIMSNTPEYGELPVRCNESLLNSEIEKFIPYKVKGAREMHTPQTKAYVLTQAHICRLELPISDYITDQTTVLDSTIRFCQAMIDVAADAGYLATSLKIMNLLQCIKQAHWPEESTLLTLPKIKPKMLREIRYRNKKLDCLAELTQFSEKQIKDIFSKVSGLSTENVNEIQRVVSRLPVMDVTATIQSKKSYLIPETNYKIQIQLQRVASSSGKKKGSNQHDGRVYGKFPKPQYESWWLVMGDAETDDLLALKRISMRNGPNETLTNKATTHISFDTPVRLGKHRYTLYLISDGYLGLDQQMDIEFETRVDLDS</sequence>
<dbReference type="GO" id="GO:0005524">
    <property type="term" value="F:ATP binding"/>
    <property type="evidence" value="ECO:0007669"/>
    <property type="project" value="UniProtKB-KW"/>
</dbReference>
<dbReference type="SMART" id="SM00487">
    <property type="entry name" value="DEXDc"/>
    <property type="match status" value="2"/>
</dbReference>
<evidence type="ECO:0000256" key="8">
    <source>
        <dbReference type="SAM" id="MobiDB-lite"/>
    </source>
</evidence>
<dbReference type="GO" id="GO:0003676">
    <property type="term" value="F:nucleic acid binding"/>
    <property type="evidence" value="ECO:0007669"/>
    <property type="project" value="InterPro"/>
</dbReference>
<keyword evidence="2" id="KW-0963">Cytoplasm</keyword>
<dbReference type="SUPFAM" id="SSF158702">
    <property type="entry name" value="Sec63 N-terminal domain-like"/>
    <property type="match status" value="2"/>
</dbReference>
<dbReference type="FunFam" id="1.10.10.10:FF:000012">
    <property type="entry name" value="U5 small nuclear ribonucleoprotein helicase"/>
    <property type="match status" value="1"/>
</dbReference>
<dbReference type="InterPro" id="IPR036390">
    <property type="entry name" value="WH_DNA-bd_sf"/>
</dbReference>
<dbReference type="PROSITE" id="PS51194">
    <property type="entry name" value="HELICASE_CTER"/>
    <property type="match status" value="2"/>
</dbReference>
<evidence type="ECO:0000313" key="11">
    <source>
        <dbReference type="EMBL" id="KAI9257285.1"/>
    </source>
</evidence>
<dbReference type="FunFam" id="1.10.3380.10:FF:000001">
    <property type="entry name" value="U5 small nuclear ribonucleoprotein helicase"/>
    <property type="match status" value="1"/>
</dbReference>
<dbReference type="Proteomes" id="UP001209540">
    <property type="component" value="Unassembled WGS sequence"/>
</dbReference>
<dbReference type="FunFam" id="2.60.40.150:FF:000113">
    <property type="entry name" value="activating signal cointegrator 1 complex subunit 3"/>
    <property type="match status" value="1"/>
</dbReference>
<gene>
    <name evidence="11" type="ORF">BDA99DRAFT_561776</name>
</gene>
<protein>
    <submittedName>
        <fullName evidence="11">Sec63 Brl domain-containing protein</fullName>
    </submittedName>
</protein>
<dbReference type="InterPro" id="IPR011545">
    <property type="entry name" value="DEAD/DEAH_box_helicase_dom"/>
</dbReference>
<evidence type="ECO:0000256" key="4">
    <source>
        <dbReference type="ARBA" id="ARBA00022741"/>
    </source>
</evidence>
<dbReference type="FunFam" id="1.10.3380.10:FF:000002">
    <property type="entry name" value="Activating signal cointegrator 1 complex subunit 3"/>
    <property type="match status" value="1"/>
</dbReference>
<dbReference type="SUPFAM" id="SSF81296">
    <property type="entry name" value="E set domains"/>
    <property type="match status" value="1"/>
</dbReference>
<dbReference type="Pfam" id="PF02889">
    <property type="entry name" value="Sec63"/>
    <property type="match status" value="2"/>
</dbReference>
<dbReference type="Gene3D" id="1.10.150.20">
    <property type="entry name" value="5' to 3' exonuclease, C-terminal subdomain"/>
    <property type="match status" value="1"/>
</dbReference>
<dbReference type="InterPro" id="IPR041094">
    <property type="entry name" value="Brr2_helicase_PWI"/>
</dbReference>
<keyword evidence="6" id="KW-0347">Helicase</keyword>
<dbReference type="Gene3D" id="2.60.40.150">
    <property type="entry name" value="C2 domain"/>
    <property type="match status" value="2"/>
</dbReference>
<dbReference type="FunFam" id="1.10.10.10:FF:000024">
    <property type="entry name" value="U5 small nuclear ribonucleoprotein helicase"/>
    <property type="match status" value="1"/>
</dbReference>
<dbReference type="PROSITE" id="PS51192">
    <property type="entry name" value="HELICASE_ATP_BIND_1"/>
    <property type="match status" value="2"/>
</dbReference>
<evidence type="ECO:0000256" key="6">
    <source>
        <dbReference type="ARBA" id="ARBA00022806"/>
    </source>
</evidence>
<reference evidence="11" key="1">
    <citation type="journal article" date="2022" name="IScience">
        <title>Evolution of zygomycete secretomes and the origins of terrestrial fungal ecologies.</title>
        <authorList>
            <person name="Chang Y."/>
            <person name="Wang Y."/>
            <person name="Mondo S."/>
            <person name="Ahrendt S."/>
            <person name="Andreopoulos W."/>
            <person name="Barry K."/>
            <person name="Beard J."/>
            <person name="Benny G.L."/>
            <person name="Blankenship S."/>
            <person name="Bonito G."/>
            <person name="Cuomo C."/>
            <person name="Desiro A."/>
            <person name="Gervers K.A."/>
            <person name="Hundley H."/>
            <person name="Kuo A."/>
            <person name="LaButti K."/>
            <person name="Lang B.F."/>
            <person name="Lipzen A."/>
            <person name="O'Donnell K."/>
            <person name="Pangilinan J."/>
            <person name="Reynolds N."/>
            <person name="Sandor L."/>
            <person name="Smith M.E."/>
            <person name="Tsang A."/>
            <person name="Grigoriev I.V."/>
            <person name="Stajich J.E."/>
            <person name="Spatafora J.W."/>
        </authorList>
    </citation>
    <scope>NUCLEOTIDE SEQUENCE</scope>
    <source>
        <strain evidence="11">RSA 2281</strain>
    </source>
</reference>
<evidence type="ECO:0000256" key="7">
    <source>
        <dbReference type="ARBA" id="ARBA00022840"/>
    </source>
</evidence>
<comment type="subcellular location">
    <subcellularLocation>
        <location evidence="1">Cytoplasm</location>
    </subcellularLocation>
</comment>
<dbReference type="Pfam" id="PF00271">
    <property type="entry name" value="Helicase_C"/>
    <property type="match status" value="2"/>
</dbReference>
<dbReference type="Gene3D" id="3.40.50.300">
    <property type="entry name" value="P-loop containing nucleotide triphosphate hydrolases"/>
    <property type="match status" value="4"/>
</dbReference>
<dbReference type="EMBL" id="JAIXMP010000020">
    <property type="protein sequence ID" value="KAI9257285.1"/>
    <property type="molecule type" value="Genomic_DNA"/>
</dbReference>
<feature type="domain" description="Helicase C-terminal" evidence="10">
    <location>
        <begin position="594"/>
        <end position="829"/>
    </location>
</feature>
<dbReference type="SMART" id="SM00973">
    <property type="entry name" value="Sec63"/>
    <property type="match status" value="2"/>
</dbReference>
<reference evidence="11" key="2">
    <citation type="submission" date="2023-02" db="EMBL/GenBank/DDBJ databases">
        <authorList>
            <consortium name="DOE Joint Genome Institute"/>
            <person name="Mondo S.J."/>
            <person name="Chang Y."/>
            <person name="Wang Y."/>
            <person name="Ahrendt S."/>
            <person name="Andreopoulos W."/>
            <person name="Barry K."/>
            <person name="Beard J."/>
            <person name="Benny G.L."/>
            <person name="Blankenship S."/>
            <person name="Bonito G."/>
            <person name="Cuomo C."/>
            <person name="Desiro A."/>
            <person name="Gervers K.A."/>
            <person name="Hundley H."/>
            <person name="Kuo A."/>
            <person name="LaButti K."/>
            <person name="Lang B.F."/>
            <person name="Lipzen A."/>
            <person name="O'Donnell K."/>
            <person name="Pangilinan J."/>
            <person name="Reynolds N."/>
            <person name="Sandor L."/>
            <person name="Smith M.W."/>
            <person name="Tsang A."/>
            <person name="Grigoriev I.V."/>
            <person name="Stajich J.E."/>
            <person name="Spatafora J.W."/>
        </authorList>
    </citation>
    <scope>NUCLEOTIDE SEQUENCE</scope>
    <source>
        <strain evidence="11">RSA 2281</strain>
    </source>
</reference>
<keyword evidence="7" id="KW-0067">ATP-binding</keyword>
<dbReference type="InterPro" id="IPR001650">
    <property type="entry name" value="Helicase_C-like"/>
</dbReference>
<keyword evidence="3" id="KW-0677">Repeat</keyword>
<dbReference type="CDD" id="cd18795">
    <property type="entry name" value="SF2_C_Ski2"/>
    <property type="match status" value="2"/>
</dbReference>
<evidence type="ECO:0000256" key="2">
    <source>
        <dbReference type="ARBA" id="ARBA00022490"/>
    </source>
</evidence>
<evidence type="ECO:0000256" key="3">
    <source>
        <dbReference type="ARBA" id="ARBA00022737"/>
    </source>
</evidence>
<dbReference type="SUPFAM" id="SSF52540">
    <property type="entry name" value="P-loop containing nucleoside triphosphate hydrolases"/>
    <property type="match status" value="4"/>
</dbReference>
<dbReference type="InterPro" id="IPR035892">
    <property type="entry name" value="C2_domain_sf"/>
</dbReference>
<dbReference type="SMART" id="SM00490">
    <property type="entry name" value="HELICc"/>
    <property type="match status" value="2"/>
</dbReference>
<dbReference type="InterPro" id="IPR004179">
    <property type="entry name" value="Sec63-dom"/>
</dbReference>
<accession>A0AAD5PBS9</accession>
<dbReference type="Gene3D" id="1.10.10.10">
    <property type="entry name" value="Winged helix-like DNA-binding domain superfamily/Winged helix DNA-binding domain"/>
    <property type="match status" value="2"/>
</dbReference>
<dbReference type="SMART" id="SM00382">
    <property type="entry name" value="AAA"/>
    <property type="match status" value="2"/>
</dbReference>